<keyword evidence="8 9" id="KW-0472">Membrane</keyword>
<keyword evidence="5 9" id="KW-0169">Cobalamin biosynthesis</keyword>
<evidence type="ECO:0000313" key="11">
    <source>
        <dbReference type="Proteomes" id="UP001595722"/>
    </source>
</evidence>
<comment type="caution">
    <text evidence="10">The sequence shown here is derived from an EMBL/GenBank/DDBJ whole genome shotgun (WGS) entry which is preliminary data.</text>
</comment>
<evidence type="ECO:0000256" key="4">
    <source>
        <dbReference type="ARBA" id="ARBA00022475"/>
    </source>
</evidence>
<proteinExistence type="inferred from homology"/>
<feature type="transmembrane region" description="Helical" evidence="9">
    <location>
        <begin position="65"/>
        <end position="85"/>
    </location>
</feature>
<name>A0ABV7VV97_9GAMM</name>
<evidence type="ECO:0000256" key="8">
    <source>
        <dbReference type="ARBA" id="ARBA00023136"/>
    </source>
</evidence>
<sequence length="345" mass="37706">MSLSLCSFILSALLASVALLLDYRLAEPRRFHPLVGFGHWAGWWQQRLNPQAAGSVLSGLAGSAAAQRLLGVLALLVVVAPLFYLLFSVLKLVWVFAPWLAALLEAVLLYLCLGGRSLQQHVQAVATALQQQELAAARQNLSWIVSRETAQLAEAEVAQASIETTLENSSDAIFASLFWFALGGAPLALLHRWLNTLDAMWGYKNPQYRHFGWAAARLDDLMNVIPARLTALCFVLLSRRISDPQGRQRNAAWWCWRTQAQHCASPNGGVVMTAGAGALQRRLSAGGYYHGQWQDKPPMGCGPEADVADIATALTLVQRALWLFMAFWLGSALVFALPACLMGIV</sequence>
<feature type="transmembrane region" description="Helical" evidence="9">
    <location>
        <begin position="320"/>
        <end position="344"/>
    </location>
</feature>
<feature type="transmembrane region" description="Helical" evidence="9">
    <location>
        <begin position="172"/>
        <end position="190"/>
    </location>
</feature>
<comment type="subcellular location">
    <subcellularLocation>
        <location evidence="1 9">Cell membrane</location>
        <topology evidence="1 9">Multi-pass membrane protein</topology>
    </subcellularLocation>
</comment>
<feature type="transmembrane region" description="Helical" evidence="9">
    <location>
        <begin position="92"/>
        <end position="111"/>
    </location>
</feature>
<dbReference type="HAMAP" id="MF_00024">
    <property type="entry name" value="CobD_CbiB"/>
    <property type="match status" value="1"/>
</dbReference>
<dbReference type="PANTHER" id="PTHR34308">
    <property type="entry name" value="COBALAMIN BIOSYNTHESIS PROTEIN CBIB"/>
    <property type="match status" value="1"/>
</dbReference>
<comment type="caution">
    <text evidence="9">Lacks conserved residue(s) required for the propagation of feature annotation.</text>
</comment>
<dbReference type="Pfam" id="PF03186">
    <property type="entry name" value="CobD_Cbib"/>
    <property type="match status" value="1"/>
</dbReference>
<evidence type="ECO:0000256" key="2">
    <source>
        <dbReference type="ARBA" id="ARBA00004953"/>
    </source>
</evidence>
<evidence type="ECO:0000313" key="10">
    <source>
        <dbReference type="EMBL" id="MFC3681285.1"/>
    </source>
</evidence>
<dbReference type="PANTHER" id="PTHR34308:SF1">
    <property type="entry name" value="COBALAMIN BIOSYNTHESIS PROTEIN CBIB"/>
    <property type="match status" value="1"/>
</dbReference>
<keyword evidence="7 9" id="KW-1133">Transmembrane helix</keyword>
<evidence type="ECO:0000256" key="9">
    <source>
        <dbReference type="HAMAP-Rule" id="MF_00024"/>
    </source>
</evidence>
<evidence type="ECO:0000256" key="6">
    <source>
        <dbReference type="ARBA" id="ARBA00022692"/>
    </source>
</evidence>
<dbReference type="NCBIfam" id="TIGR00380">
    <property type="entry name" value="cobal_cbiB"/>
    <property type="match status" value="1"/>
</dbReference>
<comment type="function">
    <text evidence="9">Converts cobyric acid to cobinamide by the addition of aminopropanol on the F carboxylic group.</text>
</comment>
<dbReference type="InterPro" id="IPR004485">
    <property type="entry name" value="Cobalamin_biosynth_CobD/CbiB"/>
</dbReference>
<evidence type="ECO:0000256" key="3">
    <source>
        <dbReference type="ARBA" id="ARBA00006263"/>
    </source>
</evidence>
<comment type="similarity">
    <text evidence="3 9">Belongs to the CobD/CbiB family.</text>
</comment>
<dbReference type="EMBL" id="JBHRYB010000014">
    <property type="protein sequence ID" value="MFC3681285.1"/>
    <property type="molecule type" value="Genomic_DNA"/>
</dbReference>
<reference evidence="11" key="1">
    <citation type="journal article" date="2019" name="Int. J. Syst. Evol. Microbiol.">
        <title>The Global Catalogue of Microorganisms (GCM) 10K type strain sequencing project: providing services to taxonomists for standard genome sequencing and annotation.</title>
        <authorList>
            <consortium name="The Broad Institute Genomics Platform"/>
            <consortium name="The Broad Institute Genome Sequencing Center for Infectious Disease"/>
            <person name="Wu L."/>
            <person name="Ma J."/>
        </authorList>
    </citation>
    <scope>NUCLEOTIDE SEQUENCE [LARGE SCALE GENOMIC DNA]</scope>
    <source>
        <strain evidence="11">KCTC 42424</strain>
    </source>
</reference>
<keyword evidence="6 9" id="KW-0812">Transmembrane</keyword>
<keyword evidence="11" id="KW-1185">Reference proteome</keyword>
<dbReference type="RefSeq" id="WP_376867611.1">
    <property type="nucleotide sequence ID" value="NZ_JBHRYB010000014.1"/>
</dbReference>
<organism evidence="10 11">
    <name type="scientific">Bacterioplanoides pacificum</name>
    <dbReference type="NCBI Taxonomy" id="1171596"/>
    <lineage>
        <taxon>Bacteria</taxon>
        <taxon>Pseudomonadati</taxon>
        <taxon>Pseudomonadota</taxon>
        <taxon>Gammaproteobacteria</taxon>
        <taxon>Oceanospirillales</taxon>
        <taxon>Oceanospirillaceae</taxon>
        <taxon>Bacterioplanoides</taxon>
    </lineage>
</organism>
<evidence type="ECO:0000256" key="7">
    <source>
        <dbReference type="ARBA" id="ARBA00022989"/>
    </source>
</evidence>
<comment type="pathway">
    <text evidence="2 9">Cofactor biosynthesis; adenosylcobalamin biosynthesis.</text>
</comment>
<protein>
    <recommendedName>
        <fullName evidence="9">Cobalamin biosynthesis protein CobD</fullName>
    </recommendedName>
</protein>
<accession>A0ABV7VV97</accession>
<evidence type="ECO:0000256" key="5">
    <source>
        <dbReference type="ARBA" id="ARBA00022573"/>
    </source>
</evidence>
<keyword evidence="4 9" id="KW-1003">Cell membrane</keyword>
<evidence type="ECO:0000256" key="1">
    <source>
        <dbReference type="ARBA" id="ARBA00004651"/>
    </source>
</evidence>
<gene>
    <name evidence="10" type="primary">cbiB</name>
    <name evidence="9" type="synonym">cobD</name>
    <name evidence="10" type="ORF">ACFOMG_14365</name>
</gene>
<dbReference type="Proteomes" id="UP001595722">
    <property type="component" value="Unassembled WGS sequence"/>
</dbReference>